<dbReference type="Proteomes" id="UP000031512">
    <property type="component" value="Chromosome 1"/>
</dbReference>
<dbReference type="GO" id="GO:0003723">
    <property type="term" value="F:RNA binding"/>
    <property type="evidence" value="ECO:0007669"/>
    <property type="project" value="InterPro"/>
</dbReference>
<dbReference type="InterPro" id="IPR001537">
    <property type="entry name" value="SpoU_MeTrfase"/>
</dbReference>
<dbReference type="GO" id="GO:0006396">
    <property type="term" value="P:RNA processing"/>
    <property type="evidence" value="ECO:0007669"/>
    <property type="project" value="InterPro"/>
</dbReference>
<proteinExistence type="predicted"/>
<dbReference type="STRING" id="1537102.L0B034"/>
<dbReference type="GeneID" id="15806712"/>
<dbReference type="CDD" id="cd18095">
    <property type="entry name" value="SpoU-like_rRNA-MTase"/>
    <property type="match status" value="1"/>
</dbReference>
<dbReference type="KEGG" id="beq:BEWA_033370"/>
<dbReference type="InterPro" id="IPR029026">
    <property type="entry name" value="tRNA_m1G_MTases_N"/>
</dbReference>
<evidence type="ECO:0000313" key="4">
    <source>
        <dbReference type="EMBL" id="AFZ80484.1"/>
    </source>
</evidence>
<sequence length="341" mass="38814">MLSQFFLFTGNKIILNSRNNSALKEFILPEWIDNSNSELDPVKVDAISTTDSSKVLKKIRPFHLNQLTVFNSNPYKLSKTILKNPLLKHLWKLRSSPSYRKHTCKRLIINSSIVKHTFIHTDAKFDNILTTDKELIDFVLSNPTYTQRFSRIQLVEKHILQHCLRGTKEAYQVVDTIAEITIPEPSDCRKPRLVVAFDNIKYTNNLGSLIRTSLALNVDLLYYLKGTTEPFNWKVSSVTGGLQFLIPHKCGTVNDLKQFCKRKNLLPVVAHIEGDPIDSIKFKGKGLCIILGNESEGPDTRILSFSRRVALPMHPFMNSLNVSIAGAILIHQLQYTLLNSR</sequence>
<evidence type="ECO:0000313" key="5">
    <source>
        <dbReference type="Proteomes" id="UP000031512"/>
    </source>
</evidence>
<dbReference type="EMBL" id="CP001669">
    <property type="protein sequence ID" value="AFZ80484.1"/>
    <property type="molecule type" value="Genomic_DNA"/>
</dbReference>
<reference evidence="4 5" key="1">
    <citation type="journal article" date="2012" name="BMC Genomics">
        <title>Comparative genomic analysis and phylogenetic position of Theileria equi.</title>
        <authorList>
            <person name="Kappmeyer L.S."/>
            <person name="Thiagarajan M."/>
            <person name="Herndon D.R."/>
            <person name="Ramsay J.D."/>
            <person name="Caler E."/>
            <person name="Djikeng A."/>
            <person name="Gillespie J.J."/>
            <person name="Lau A.O."/>
            <person name="Roalson E.H."/>
            <person name="Silva J.C."/>
            <person name="Silva M.G."/>
            <person name="Suarez C.E."/>
            <person name="Ueti M.W."/>
            <person name="Nene V.M."/>
            <person name="Mealey R.H."/>
            <person name="Knowles D.P."/>
            <person name="Brayton K.A."/>
        </authorList>
    </citation>
    <scope>NUCLEOTIDE SEQUENCE [LARGE SCALE GENOMIC DNA]</scope>
    <source>
        <strain evidence="4 5">WA</strain>
    </source>
</reference>
<keyword evidence="2 4" id="KW-0808">Transferase</keyword>
<feature type="domain" description="tRNA/rRNA methyltransferase SpoU type" evidence="3">
    <location>
        <begin position="193"/>
        <end position="331"/>
    </location>
</feature>
<evidence type="ECO:0000256" key="2">
    <source>
        <dbReference type="ARBA" id="ARBA00022679"/>
    </source>
</evidence>
<dbReference type="OrthoDB" id="270651at2759"/>
<dbReference type="InterPro" id="IPR029028">
    <property type="entry name" value="Alpha/beta_knot_MTases"/>
</dbReference>
<dbReference type="eggNOG" id="KOG2506">
    <property type="taxonomic scope" value="Eukaryota"/>
</dbReference>
<evidence type="ECO:0000259" key="3">
    <source>
        <dbReference type="Pfam" id="PF00588"/>
    </source>
</evidence>
<dbReference type="GO" id="GO:0032259">
    <property type="term" value="P:methylation"/>
    <property type="evidence" value="ECO:0007669"/>
    <property type="project" value="UniProtKB-KW"/>
</dbReference>
<dbReference type="PANTHER" id="PTHR43191">
    <property type="entry name" value="RRNA METHYLTRANSFERASE 3"/>
    <property type="match status" value="1"/>
</dbReference>
<evidence type="ECO:0000256" key="1">
    <source>
        <dbReference type="ARBA" id="ARBA00022603"/>
    </source>
</evidence>
<dbReference type="GO" id="GO:0141100">
    <property type="term" value="F:tRNA (guanine(18)-2'-O)-methyltransferase activity"/>
    <property type="evidence" value="ECO:0007669"/>
    <property type="project" value="UniProtKB-EC"/>
</dbReference>
<keyword evidence="1 4" id="KW-0489">Methyltransferase</keyword>
<keyword evidence="5" id="KW-1185">Reference proteome</keyword>
<dbReference type="EC" id="2.1.1.34" evidence="4"/>
<dbReference type="PANTHER" id="PTHR43191:SF2">
    <property type="entry name" value="RRNA METHYLTRANSFERASE 3, MITOCHONDRIAL"/>
    <property type="match status" value="1"/>
</dbReference>
<dbReference type="AlphaFoldDB" id="L0B034"/>
<dbReference type="VEuPathDB" id="PiroplasmaDB:BEWA_033370"/>
<accession>L0B034</accession>
<name>L0B034_THEEQ</name>
<dbReference type="InterPro" id="IPR051259">
    <property type="entry name" value="rRNA_Methyltransferase"/>
</dbReference>
<protein>
    <submittedName>
        <fullName evidence="4">RNA methyltransferase, TrmH family member protein</fullName>
        <ecNumber evidence="4">2.1.1.34</ecNumber>
    </submittedName>
</protein>
<gene>
    <name evidence="4" type="ORF">BEWA_033370</name>
</gene>
<dbReference type="Pfam" id="PF00588">
    <property type="entry name" value="SpoU_methylase"/>
    <property type="match status" value="1"/>
</dbReference>
<dbReference type="SUPFAM" id="SSF75217">
    <property type="entry name" value="alpha/beta knot"/>
    <property type="match status" value="1"/>
</dbReference>
<organism evidence="4 5">
    <name type="scientific">Theileria equi strain WA</name>
    <dbReference type="NCBI Taxonomy" id="1537102"/>
    <lineage>
        <taxon>Eukaryota</taxon>
        <taxon>Sar</taxon>
        <taxon>Alveolata</taxon>
        <taxon>Apicomplexa</taxon>
        <taxon>Aconoidasida</taxon>
        <taxon>Piroplasmida</taxon>
        <taxon>Theileriidae</taxon>
        <taxon>Theileria</taxon>
    </lineage>
</organism>
<dbReference type="RefSeq" id="XP_004830150.1">
    <property type="nucleotide sequence ID" value="XM_004830093.1"/>
</dbReference>
<dbReference type="Gene3D" id="3.40.1280.10">
    <property type="match status" value="1"/>
</dbReference>